<dbReference type="PANTHER" id="PTHR33112:SF10">
    <property type="entry name" value="TOL"/>
    <property type="match status" value="1"/>
</dbReference>
<dbReference type="PROSITE" id="PS00108">
    <property type="entry name" value="PROTEIN_KINASE_ST"/>
    <property type="match status" value="1"/>
</dbReference>
<comment type="caution">
    <text evidence="3">The sequence shown here is derived from an EMBL/GenBank/DDBJ whole genome shotgun (WGS) entry which is preliminary data.</text>
</comment>
<dbReference type="GO" id="GO:0005524">
    <property type="term" value="F:ATP binding"/>
    <property type="evidence" value="ECO:0007669"/>
    <property type="project" value="InterPro"/>
</dbReference>
<feature type="compositionally biased region" description="Polar residues" evidence="1">
    <location>
        <begin position="446"/>
        <end position="466"/>
    </location>
</feature>
<dbReference type="InterPro" id="IPR011009">
    <property type="entry name" value="Kinase-like_dom_sf"/>
</dbReference>
<dbReference type="Gene3D" id="1.10.510.10">
    <property type="entry name" value="Transferase(Phosphotransferase) domain 1"/>
    <property type="match status" value="1"/>
</dbReference>
<protein>
    <recommendedName>
        <fullName evidence="2">Protein kinase domain-containing protein</fullName>
    </recommendedName>
</protein>
<dbReference type="OrthoDB" id="5125733at2759"/>
<dbReference type="InterPro" id="IPR010730">
    <property type="entry name" value="HET"/>
</dbReference>
<dbReference type="PANTHER" id="PTHR33112">
    <property type="entry name" value="DOMAIN PROTEIN, PUTATIVE-RELATED"/>
    <property type="match status" value="1"/>
</dbReference>
<dbReference type="InterPro" id="IPR000719">
    <property type="entry name" value="Prot_kinase_dom"/>
</dbReference>
<dbReference type="SUPFAM" id="SSF56112">
    <property type="entry name" value="Protein kinase-like (PK-like)"/>
    <property type="match status" value="1"/>
</dbReference>
<reference evidence="3" key="1">
    <citation type="journal article" date="2021" name="Nat. Commun.">
        <title>Genetic determinants of endophytism in the Arabidopsis root mycobiome.</title>
        <authorList>
            <person name="Mesny F."/>
            <person name="Miyauchi S."/>
            <person name="Thiergart T."/>
            <person name="Pickel B."/>
            <person name="Atanasova L."/>
            <person name="Karlsson M."/>
            <person name="Huettel B."/>
            <person name="Barry K.W."/>
            <person name="Haridas S."/>
            <person name="Chen C."/>
            <person name="Bauer D."/>
            <person name="Andreopoulos W."/>
            <person name="Pangilinan J."/>
            <person name="LaButti K."/>
            <person name="Riley R."/>
            <person name="Lipzen A."/>
            <person name="Clum A."/>
            <person name="Drula E."/>
            <person name="Henrissat B."/>
            <person name="Kohler A."/>
            <person name="Grigoriev I.V."/>
            <person name="Martin F.M."/>
            <person name="Hacquard S."/>
        </authorList>
    </citation>
    <scope>NUCLEOTIDE SEQUENCE</scope>
    <source>
        <strain evidence="3">MPI-CAGE-AT-0016</strain>
    </source>
</reference>
<accession>A0A8K0TGX0</accession>
<dbReference type="Pfam" id="PF06985">
    <property type="entry name" value="HET"/>
    <property type="match status" value="1"/>
</dbReference>
<organism evidence="3 4">
    <name type="scientific">Plectosphaerella cucumerina</name>
    <dbReference type="NCBI Taxonomy" id="40658"/>
    <lineage>
        <taxon>Eukaryota</taxon>
        <taxon>Fungi</taxon>
        <taxon>Dikarya</taxon>
        <taxon>Ascomycota</taxon>
        <taxon>Pezizomycotina</taxon>
        <taxon>Sordariomycetes</taxon>
        <taxon>Hypocreomycetidae</taxon>
        <taxon>Glomerellales</taxon>
        <taxon>Plectosphaerellaceae</taxon>
        <taxon>Plectosphaerella</taxon>
    </lineage>
</organism>
<sequence length="1156" mass="131146">MPAHRIYLTIMRMEAPERLQPLLSSTCSFSDDDLPLSLEMDPEGRSVIQSCFNPSSKGPREFFSATPWSHYKMEEFERSQHYFLAPVLGSNRFEFALTSNTPLPLVTKKDHRNSNSSNVYQDPSITQVFALKHLCNASDPATIQAYDNEMNNLAFLRRLNHSHLITPIAGFKLSYQNSQEMKFLFPWADGGSLGDLWKDDPAEIRSPDMVRWMLLQMQGISSALDLLADKGYRHSDLKPENLLCFRKDGNIVLKITDVGISRFHLENTTMRPQDTQAKNATHKYAAPEFEGLKPDVRKQMSLHVPGTGGQDSNQGKLSRRFDIWSLGCIFLEFLTWVYQGRPGLLEFGKNLAKVRNNEEFWEWKRTPTKTQVLSCKVTEQINILRDQCGERLSALLDLIEGRMLVVRYQDRATATEVLTKIKDICAGYKAGNDPSVPLRSRVVPKQHTTIPSRSRQAEPDQNQAQSLARRESLLKDINSKGTGKVGPITMVFNAAEAPTAGSTMNGALDTVAASNLTKARLGFETECHRSEYVPTGVPTETPSSRSSRLSFQPDNILARGFFSQAGLAHSEASRIVCEQCSGLEVWRATFEINRRVGELALSTECSFCMLLSTTALTLKLVAIENIRCSWKGAKLRISCEDETRYQDLATFLEPRSAGLAFFDEDEEIAKHQAWLLKSAQLGHPSLPPSGSPEQYKLLRYWLQVCDTHHHHGRSRSQQEHNLRMPTRLIYVGKSELRLETSHSSSVSYAAFSHRWGNGPPFCTLDSNLDELCREIPFELLPRNFQDAIRVTRALGLPYLWIDSLCIIQKNEEDWNREAARMGDVFSNAYCTIAASSAMSSIEGFLSRPHQLPLFATLPGPGSARFHVSECLENFHRDVETAPLNTRGWVFQERALSRRTLHFTSNQVYWECGNGVHSERLIKLTNPHAALLGDSNFPQAVLPFYKGGRQTLFQFLYKRYSTLDFTHITDHAVAIAGLEQRLVQTFNTRGSFGLFEKYLQRSLLWHRRSDSYLERIAFSDSRPVPSWSWMAYKGPIDYMDVPYGEVDWCFSSKEFFEPAAAHSNVRSALSVSSRALVLSQAEIEGRVRFDEYIATRAQDLRCIIVGRSKALDRYGELTHYALIIAEDSKQPGKYWRVGVGWLLRRHIELEERQVALI</sequence>
<dbReference type="Proteomes" id="UP000813385">
    <property type="component" value="Unassembled WGS sequence"/>
</dbReference>
<feature type="region of interest" description="Disordered" evidence="1">
    <location>
        <begin position="445"/>
        <end position="467"/>
    </location>
</feature>
<proteinExistence type="predicted"/>
<evidence type="ECO:0000313" key="3">
    <source>
        <dbReference type="EMBL" id="KAH7359333.1"/>
    </source>
</evidence>
<dbReference type="Pfam" id="PF00069">
    <property type="entry name" value="Pkinase"/>
    <property type="match status" value="1"/>
</dbReference>
<dbReference type="EMBL" id="JAGPXD010000004">
    <property type="protein sequence ID" value="KAH7359333.1"/>
    <property type="molecule type" value="Genomic_DNA"/>
</dbReference>
<feature type="domain" description="Protein kinase" evidence="2">
    <location>
        <begin position="82"/>
        <end position="436"/>
    </location>
</feature>
<dbReference type="CDD" id="cd00180">
    <property type="entry name" value="PKc"/>
    <property type="match status" value="1"/>
</dbReference>
<name>A0A8K0TGX0_9PEZI</name>
<evidence type="ECO:0000256" key="1">
    <source>
        <dbReference type="SAM" id="MobiDB-lite"/>
    </source>
</evidence>
<dbReference type="PROSITE" id="PS50011">
    <property type="entry name" value="PROTEIN_KINASE_DOM"/>
    <property type="match status" value="1"/>
</dbReference>
<dbReference type="InterPro" id="IPR008271">
    <property type="entry name" value="Ser/Thr_kinase_AS"/>
</dbReference>
<evidence type="ECO:0000313" key="4">
    <source>
        <dbReference type="Proteomes" id="UP000813385"/>
    </source>
</evidence>
<evidence type="ECO:0000259" key="2">
    <source>
        <dbReference type="PROSITE" id="PS50011"/>
    </source>
</evidence>
<gene>
    <name evidence="3" type="ORF">B0T11DRAFT_300241</name>
</gene>
<dbReference type="SMART" id="SM00220">
    <property type="entry name" value="S_TKc"/>
    <property type="match status" value="1"/>
</dbReference>
<keyword evidence="4" id="KW-1185">Reference proteome</keyword>
<dbReference type="AlphaFoldDB" id="A0A8K0TGX0"/>
<dbReference type="GO" id="GO:0004672">
    <property type="term" value="F:protein kinase activity"/>
    <property type="evidence" value="ECO:0007669"/>
    <property type="project" value="InterPro"/>
</dbReference>